<dbReference type="EMBL" id="DS027054">
    <property type="protein sequence ID" value="EAW10311.1"/>
    <property type="molecule type" value="Genomic_DNA"/>
</dbReference>
<feature type="compositionally biased region" description="Low complexity" evidence="1">
    <location>
        <begin position="74"/>
        <end position="89"/>
    </location>
</feature>
<dbReference type="GeneID" id="4704416"/>
<gene>
    <name evidence="2" type="ORF">ACLA_047800</name>
</gene>
<feature type="region of interest" description="Disordered" evidence="1">
    <location>
        <begin position="74"/>
        <end position="97"/>
    </location>
</feature>
<dbReference type="HOGENOM" id="CLU_1019335_0_0_1"/>
<name>A1CHF6_ASPCL</name>
<feature type="compositionally biased region" description="Basic residues" evidence="1">
    <location>
        <begin position="1"/>
        <end position="10"/>
    </location>
</feature>
<evidence type="ECO:0000256" key="1">
    <source>
        <dbReference type="SAM" id="MobiDB-lite"/>
    </source>
</evidence>
<feature type="region of interest" description="Disordered" evidence="1">
    <location>
        <begin position="1"/>
        <end position="20"/>
    </location>
</feature>
<protein>
    <submittedName>
        <fullName evidence="2">Uncharacterized protein</fullName>
    </submittedName>
</protein>
<feature type="region of interest" description="Disordered" evidence="1">
    <location>
        <begin position="109"/>
        <end position="179"/>
    </location>
</feature>
<organism evidence="2 3">
    <name type="scientific">Aspergillus clavatus (strain ATCC 1007 / CBS 513.65 / DSM 816 / NCTC 3887 / NRRL 1 / QM 1276 / 107)</name>
    <dbReference type="NCBI Taxonomy" id="344612"/>
    <lineage>
        <taxon>Eukaryota</taxon>
        <taxon>Fungi</taxon>
        <taxon>Dikarya</taxon>
        <taxon>Ascomycota</taxon>
        <taxon>Pezizomycotina</taxon>
        <taxon>Eurotiomycetes</taxon>
        <taxon>Eurotiomycetidae</taxon>
        <taxon>Eurotiales</taxon>
        <taxon>Aspergillaceae</taxon>
        <taxon>Aspergillus</taxon>
        <taxon>Aspergillus subgen. Fumigati</taxon>
    </lineage>
</organism>
<proteinExistence type="predicted"/>
<dbReference type="AlphaFoldDB" id="A1CHF6"/>
<dbReference type="KEGG" id="act:ACLA_047800"/>
<feature type="compositionally biased region" description="Polar residues" evidence="1">
    <location>
        <begin position="127"/>
        <end position="145"/>
    </location>
</feature>
<reference evidence="2 3" key="1">
    <citation type="journal article" date="2008" name="PLoS Genet.">
        <title>Genomic islands in the pathogenic filamentous fungus Aspergillus fumigatus.</title>
        <authorList>
            <person name="Fedorova N.D."/>
            <person name="Khaldi N."/>
            <person name="Joardar V.S."/>
            <person name="Maiti R."/>
            <person name="Amedeo P."/>
            <person name="Anderson M.J."/>
            <person name="Crabtree J."/>
            <person name="Silva J.C."/>
            <person name="Badger J.H."/>
            <person name="Albarraq A."/>
            <person name="Angiuoli S."/>
            <person name="Bussey H."/>
            <person name="Bowyer P."/>
            <person name="Cotty P.J."/>
            <person name="Dyer P.S."/>
            <person name="Egan A."/>
            <person name="Galens K."/>
            <person name="Fraser-Liggett C.M."/>
            <person name="Haas B.J."/>
            <person name="Inman J.M."/>
            <person name="Kent R."/>
            <person name="Lemieux S."/>
            <person name="Malavazi I."/>
            <person name="Orvis J."/>
            <person name="Roemer T."/>
            <person name="Ronning C.M."/>
            <person name="Sundaram J.P."/>
            <person name="Sutton G."/>
            <person name="Turner G."/>
            <person name="Venter J.C."/>
            <person name="White O.R."/>
            <person name="Whitty B.R."/>
            <person name="Youngman P."/>
            <person name="Wolfe K.H."/>
            <person name="Goldman G.H."/>
            <person name="Wortman J.R."/>
            <person name="Jiang B."/>
            <person name="Denning D.W."/>
            <person name="Nierman W.C."/>
        </authorList>
    </citation>
    <scope>NUCLEOTIDE SEQUENCE [LARGE SCALE GENOMIC DNA]</scope>
    <source>
        <strain evidence="3">ATCC 1007 / CBS 513.65 / DSM 816 / NCTC 3887 / NRRL 1</strain>
    </source>
</reference>
<evidence type="ECO:0000313" key="2">
    <source>
        <dbReference type="EMBL" id="EAW10311.1"/>
    </source>
</evidence>
<dbReference type="eggNOG" id="ENOG502RNVK">
    <property type="taxonomic scope" value="Eukaryota"/>
</dbReference>
<keyword evidence="3" id="KW-1185">Reference proteome</keyword>
<dbReference type="Proteomes" id="UP000006701">
    <property type="component" value="Unassembled WGS sequence"/>
</dbReference>
<accession>A1CHF6</accession>
<dbReference type="RefSeq" id="XP_001271737.1">
    <property type="nucleotide sequence ID" value="XM_001271736.1"/>
</dbReference>
<evidence type="ECO:0000313" key="3">
    <source>
        <dbReference type="Proteomes" id="UP000006701"/>
    </source>
</evidence>
<dbReference type="OrthoDB" id="4148828at2759"/>
<feature type="compositionally biased region" description="Low complexity" evidence="1">
    <location>
        <begin position="163"/>
        <end position="175"/>
    </location>
</feature>
<dbReference type="VEuPathDB" id="FungiDB:ACLA_047800"/>
<sequence>MTSLFRKHNTPKPLHTRWGDVTISTPTDGAWNQYHNPHHPHKAYDYGPGFIPEHPPLAEPAPRPVSFSRRLSMRLSPRSRTSLAASASARRSDDCQPLLDRESHFAYRPIQQDYPREVEKAAAAATPSPSLNRPSSHRQSQTSPQFRYIPARTRYEEEFARTSPRSSCGSSSLAPSEDENRRFSLYAGQEGGACGNYESPRLSPDLGWMVGTAVPRRGSAGKKRFSTRRMTMTMVPDAEDIYG</sequence>
<dbReference type="OMA" id="DGSWNQY"/>